<dbReference type="CDD" id="cd06503">
    <property type="entry name" value="ATP-synt_Fo_b"/>
    <property type="match status" value="1"/>
</dbReference>
<dbReference type="EMBL" id="BAAADA010000169">
    <property type="protein sequence ID" value="GAA0491110.1"/>
    <property type="molecule type" value="Genomic_DNA"/>
</dbReference>
<dbReference type="PANTHER" id="PTHR33445:SF2">
    <property type="entry name" value="ATP SYNTHASE SUBUNIT B', CHLOROPLASTIC"/>
    <property type="match status" value="1"/>
</dbReference>
<keyword evidence="8 12" id="KW-0472">Membrane</keyword>
<evidence type="ECO:0000256" key="6">
    <source>
        <dbReference type="ARBA" id="ARBA00022989"/>
    </source>
</evidence>
<evidence type="ECO:0000256" key="1">
    <source>
        <dbReference type="ARBA" id="ARBA00005513"/>
    </source>
</evidence>
<keyword evidence="7 12" id="KW-0406">Ion transport</keyword>
<accession>A0ABN1B6B0</accession>
<reference evidence="15 16" key="1">
    <citation type="journal article" date="2019" name="Int. J. Syst. Evol. Microbiol.">
        <title>The Global Catalogue of Microorganisms (GCM) 10K type strain sequencing project: providing services to taxonomists for standard genome sequencing and annotation.</title>
        <authorList>
            <consortium name="The Broad Institute Genomics Platform"/>
            <consortium name="The Broad Institute Genome Sequencing Center for Infectious Disease"/>
            <person name="Wu L."/>
            <person name="Ma J."/>
        </authorList>
    </citation>
    <scope>NUCLEOTIDE SEQUENCE [LARGE SCALE GENOMIC DNA]</scope>
    <source>
        <strain evidence="15 16">JCM 14232</strain>
    </source>
</reference>
<evidence type="ECO:0000313" key="15">
    <source>
        <dbReference type="EMBL" id="GAA0491110.1"/>
    </source>
</evidence>
<evidence type="ECO:0000256" key="5">
    <source>
        <dbReference type="ARBA" id="ARBA00022781"/>
    </source>
</evidence>
<keyword evidence="2 12" id="KW-0813">Transport</keyword>
<dbReference type="InterPro" id="IPR002146">
    <property type="entry name" value="ATP_synth_b/b'su_bac/chlpt"/>
</dbReference>
<comment type="caution">
    <text evidence="15">The sequence shown here is derived from an EMBL/GenBank/DDBJ whole genome shotgun (WGS) entry which is preliminary data.</text>
</comment>
<keyword evidence="3 12" id="KW-0138">CF(0)</keyword>
<organism evidence="15 16">
    <name type="scientific">Alkalibacterium indicireducens</name>
    <dbReference type="NCBI Taxonomy" id="398758"/>
    <lineage>
        <taxon>Bacteria</taxon>
        <taxon>Bacillati</taxon>
        <taxon>Bacillota</taxon>
        <taxon>Bacilli</taxon>
        <taxon>Lactobacillales</taxon>
        <taxon>Carnobacteriaceae</taxon>
        <taxon>Alkalibacterium</taxon>
    </lineage>
</organism>
<sequence>MQNEMWFLAQALPEGRVFGLDGQTLMDIGIQLFNGILLAVILGAILYNPVKEFMQKRTESIQEKLDDSDATMLTAKNLIDEYEEKIENINKERLTILEEARAQAQEESDLIRQETKLEAEETRARMQKSMEAEKKRIQDESRLYIIETAALMAEKYVASSINEEDHIKLFEEALTDLEESKWQS</sequence>
<protein>
    <recommendedName>
        <fullName evidence="12">ATP synthase subunit b</fullName>
    </recommendedName>
    <alternativeName>
        <fullName evidence="12">ATP synthase F(0) sector subunit b</fullName>
    </alternativeName>
    <alternativeName>
        <fullName evidence="12">ATPase subunit I</fullName>
    </alternativeName>
    <alternativeName>
        <fullName evidence="12">F-type ATPase subunit b</fullName>
        <shortName evidence="12">F-ATPase subunit b</shortName>
    </alternativeName>
</protein>
<comment type="subunit">
    <text evidence="12">F-type ATPases have 2 components, F(1) - the catalytic core - and F(0) - the membrane proton channel. F(1) has five subunits: alpha(3), beta(3), gamma(1), delta(1), epsilon(1). F(0) has three main subunits: a(1), b(2) and c(10-14). The alpha and beta chains form an alternating ring which encloses part of the gamma chain. F(1) is attached to F(0) by a central stalk formed by the gamma and epsilon chains, while a peripheral stalk is formed by the delta and b chains.</text>
</comment>
<evidence type="ECO:0000313" key="16">
    <source>
        <dbReference type="Proteomes" id="UP001410648"/>
    </source>
</evidence>
<comment type="function">
    <text evidence="12">Component of the F(0) channel, it forms part of the peripheral stalk, linking F(1) to F(0).</text>
</comment>
<keyword evidence="9 12" id="KW-0066">ATP synthesis</keyword>
<feature type="coiled-coil region" evidence="14">
    <location>
        <begin position="65"/>
        <end position="136"/>
    </location>
</feature>
<dbReference type="HAMAP" id="MF_01398">
    <property type="entry name" value="ATP_synth_b_bprime"/>
    <property type="match status" value="1"/>
</dbReference>
<evidence type="ECO:0000256" key="8">
    <source>
        <dbReference type="ARBA" id="ARBA00023136"/>
    </source>
</evidence>
<comment type="similarity">
    <text evidence="1 12 13">Belongs to the ATPase B chain family.</text>
</comment>
<evidence type="ECO:0000256" key="14">
    <source>
        <dbReference type="SAM" id="Coils"/>
    </source>
</evidence>
<comment type="function">
    <text evidence="10 12">F(1)F(0) ATP synthase produces ATP from ADP in the presence of a proton or sodium gradient. F-type ATPases consist of two structural domains, F(1) containing the extramembraneous catalytic core and F(0) containing the membrane proton channel, linked together by a central stalk and a peripheral stalk. During catalysis, ATP synthesis in the catalytic domain of F(1) is coupled via a rotary mechanism of the central stalk subunits to proton translocation.</text>
</comment>
<keyword evidence="6 12" id="KW-1133">Transmembrane helix</keyword>
<keyword evidence="14" id="KW-0175">Coiled coil</keyword>
<name>A0ABN1B6B0_9LACT</name>
<keyword evidence="4 12" id="KW-0812">Transmembrane</keyword>
<dbReference type="PANTHER" id="PTHR33445">
    <property type="entry name" value="ATP SYNTHASE SUBUNIT B', CHLOROPLASTIC"/>
    <property type="match status" value="1"/>
</dbReference>
<evidence type="ECO:0000256" key="9">
    <source>
        <dbReference type="ARBA" id="ARBA00023310"/>
    </source>
</evidence>
<keyword evidence="16" id="KW-1185">Reference proteome</keyword>
<dbReference type="RefSeq" id="WP_346025203.1">
    <property type="nucleotide sequence ID" value="NZ_BAAADA010000169.1"/>
</dbReference>
<evidence type="ECO:0000256" key="13">
    <source>
        <dbReference type="RuleBase" id="RU003848"/>
    </source>
</evidence>
<dbReference type="Proteomes" id="UP001410648">
    <property type="component" value="Unassembled WGS sequence"/>
</dbReference>
<evidence type="ECO:0000256" key="2">
    <source>
        <dbReference type="ARBA" id="ARBA00022448"/>
    </source>
</evidence>
<feature type="transmembrane region" description="Helical" evidence="12">
    <location>
        <begin position="28"/>
        <end position="47"/>
    </location>
</feature>
<evidence type="ECO:0000256" key="7">
    <source>
        <dbReference type="ARBA" id="ARBA00023065"/>
    </source>
</evidence>
<evidence type="ECO:0000256" key="11">
    <source>
        <dbReference type="ARBA" id="ARBA00037847"/>
    </source>
</evidence>
<dbReference type="Pfam" id="PF00430">
    <property type="entry name" value="ATP-synt_B"/>
    <property type="match status" value="1"/>
</dbReference>
<comment type="subcellular location">
    <subcellularLocation>
        <location evidence="12">Cell membrane</location>
        <topology evidence="12">Single-pass membrane protein</topology>
    </subcellularLocation>
    <subcellularLocation>
        <location evidence="11">Endomembrane system</location>
        <topology evidence="11">Single-pass membrane protein</topology>
    </subcellularLocation>
</comment>
<keyword evidence="5 12" id="KW-0375">Hydrogen ion transport</keyword>
<evidence type="ECO:0000256" key="3">
    <source>
        <dbReference type="ARBA" id="ARBA00022547"/>
    </source>
</evidence>
<gene>
    <name evidence="12" type="primary">atpF</name>
    <name evidence="15" type="ORF">GCM10008936_18360</name>
</gene>
<proteinExistence type="inferred from homology"/>
<evidence type="ECO:0000256" key="4">
    <source>
        <dbReference type="ARBA" id="ARBA00022692"/>
    </source>
</evidence>
<evidence type="ECO:0000256" key="12">
    <source>
        <dbReference type="HAMAP-Rule" id="MF_01398"/>
    </source>
</evidence>
<keyword evidence="12" id="KW-1003">Cell membrane</keyword>
<dbReference type="InterPro" id="IPR050059">
    <property type="entry name" value="ATP_synthase_B_chain"/>
</dbReference>
<evidence type="ECO:0000256" key="10">
    <source>
        <dbReference type="ARBA" id="ARBA00025198"/>
    </source>
</evidence>